<comment type="caution">
    <text evidence="1">The sequence shown here is derived from an EMBL/GenBank/DDBJ whole genome shotgun (WGS) entry which is preliminary data.</text>
</comment>
<dbReference type="EMBL" id="JARQZJ010000064">
    <property type="protein sequence ID" value="KAK9880335.1"/>
    <property type="molecule type" value="Genomic_DNA"/>
</dbReference>
<proteinExistence type="predicted"/>
<dbReference type="SUPFAM" id="SSF56219">
    <property type="entry name" value="DNase I-like"/>
    <property type="match status" value="1"/>
</dbReference>
<dbReference type="Gene3D" id="3.60.10.10">
    <property type="entry name" value="Endonuclease/exonuclease/phosphatase"/>
    <property type="match status" value="1"/>
</dbReference>
<protein>
    <submittedName>
        <fullName evidence="1">Uncharacterized protein</fullName>
    </submittedName>
</protein>
<name>A0AAW1UGX0_9CUCU</name>
<dbReference type="Proteomes" id="UP001431783">
    <property type="component" value="Unassembled WGS sequence"/>
</dbReference>
<gene>
    <name evidence="1" type="ORF">WA026_010220</name>
</gene>
<organism evidence="1 2">
    <name type="scientific">Henosepilachna vigintioctopunctata</name>
    <dbReference type="NCBI Taxonomy" id="420089"/>
    <lineage>
        <taxon>Eukaryota</taxon>
        <taxon>Metazoa</taxon>
        <taxon>Ecdysozoa</taxon>
        <taxon>Arthropoda</taxon>
        <taxon>Hexapoda</taxon>
        <taxon>Insecta</taxon>
        <taxon>Pterygota</taxon>
        <taxon>Neoptera</taxon>
        <taxon>Endopterygota</taxon>
        <taxon>Coleoptera</taxon>
        <taxon>Polyphaga</taxon>
        <taxon>Cucujiformia</taxon>
        <taxon>Coccinelloidea</taxon>
        <taxon>Coccinellidae</taxon>
        <taxon>Epilachninae</taxon>
        <taxon>Epilachnini</taxon>
        <taxon>Henosepilachna</taxon>
    </lineage>
</organism>
<evidence type="ECO:0000313" key="1">
    <source>
        <dbReference type="EMBL" id="KAK9880335.1"/>
    </source>
</evidence>
<sequence length="137" mass="15381">MERLKNGLGNKTNELEHLTQTTDIDIILIQETKLNKTNPPKIRSYTPINKPNGKAHGLVTYYKKTLSDHLLHLKDIIDGIKAGIYALRKHGLPTEDLLGCLVVEIGETGPSGPVEQFRNTAMIRRPINLKVYQQSVN</sequence>
<dbReference type="InterPro" id="IPR036691">
    <property type="entry name" value="Endo/exonu/phosph_ase_sf"/>
</dbReference>
<dbReference type="AlphaFoldDB" id="A0AAW1UGX0"/>
<reference evidence="1 2" key="1">
    <citation type="submission" date="2023-03" db="EMBL/GenBank/DDBJ databases">
        <title>Genome insight into feeding habits of ladybird beetles.</title>
        <authorList>
            <person name="Li H.-S."/>
            <person name="Huang Y.-H."/>
            <person name="Pang H."/>
        </authorList>
    </citation>
    <scope>NUCLEOTIDE SEQUENCE [LARGE SCALE GENOMIC DNA]</scope>
    <source>
        <strain evidence="1">SYSU_2023b</strain>
        <tissue evidence="1">Whole body</tissue>
    </source>
</reference>
<keyword evidence="2" id="KW-1185">Reference proteome</keyword>
<accession>A0AAW1UGX0</accession>
<evidence type="ECO:0000313" key="2">
    <source>
        <dbReference type="Proteomes" id="UP001431783"/>
    </source>
</evidence>